<proteinExistence type="predicted"/>
<comment type="caution">
    <text evidence="5">The sequence shown here is derived from an EMBL/GenBank/DDBJ whole genome shotgun (WGS) entry which is preliminary data.</text>
</comment>
<keyword evidence="1" id="KW-0175">Coiled coil</keyword>
<feature type="region of interest" description="Disordered" evidence="2">
    <location>
        <begin position="817"/>
        <end position="866"/>
    </location>
</feature>
<dbReference type="InterPro" id="IPR021109">
    <property type="entry name" value="Peptidase_aspartic_dom_sf"/>
</dbReference>
<sequence length="1346" mass="153646">MSKKTLVKESNNQEEKSGKKSASKSSIEEEPRIVIKEDMMKKHMPPPFPQALHGKKEIKNSSEILEVLRQVKVNIPLLDMIKQVPTYAKFLKDLCTVKRGLHVTKNAFLTEQVSAIIQSKSPVKYKDPGCPTISVNIGGTHVEKALLDLGASVNLLPYSVYKQLGLGGLKPTAITLSLADRSVKIPRVIEDVLVQVDKFYYPVDFVVLDTDPIVKEANYVPIILGRPFLATSNAISIVEMGLSCLLGGDGKRSYHCSKEDSQEATVEDPPKLVLKPLPVDLKYAYLEEMRNVQWKCKKAIGWQISDLKGISPLVCTHHIYMEDDAKPVRQPQRRQFVGEPHPSSPKKSGITVVQNEKGEEVSTRPTSGWRDILSTVFWMVLGENALWLCNAPATFQRCMLSIFSDMVERIMEVFMDDITVYGSSYEECLLHLEAVLQRYAKFVWDEKCQKSFEELKQFLTTAPIVRAPNWKLPFEWCSLTIPLEVLANQARCQGKIDKMDPFAPRINLQIRDKKGVENVVADHLSRLVISHDSHGLPINDDFPEESLMSIEVAPWYSHIANSWLLEKYQDAHSMCKGCDRCQRLDFMGPFPMSFGHSYILVGVDYVSKWVEAIPCRSNDHKVVLKFLKDNIFARFGVPKAIISDGGTHFCNKPFETLLAKYGVKHKDRLQDHSWNVPYRLVYGKACHLPVEIEYKAWWAIKKLNMDLTRAGLKRCLDLNELEEMRNDAYLNSKIAKERLKKWHDQLEGLKNEVLVKTRENRGERQAQQNSHTPLWNANLVRTLCEFVFCANFQNHALCLGESQIPYEESICHVCGPTTSSASESSYKESQDFRARRSSRAPRDSQSQPSSARRRRPSLPIEGNSDCRSRDFHVEAYFDHSLMRQQPELRDSYRLLERYHLIPFMTLPQFFYPRVALDFYQSMTTRGVPVPASILFTIDGRQSILGARQIADAFHIPFAPVDPATFRRWVPFSEWDMVRILSRGTSSQRTILRRELPPEMLLVDVVLRANLFPLQHKVQRRGAIMEALFRISEGYYFGPHHLIMAALLHFEEKVHTRHLARADSIPLLFPRLLCHVLAHMGFPTDPRSEPRRHCRESFSLDQWTQIWLHRQSPELPEPREVPPAPSTTDPPQPVPEAASSDAPPVVPPTSEPPITIPGPEYRALLTSFQTLTTTQTAIMERMDHFQTQQDQQTLILREIQQHLGGITSSLILSLAFGTLGTMFILVGGRVEETSQSKEKSKEKQGGKQRTAAAVFVGTFGALPEVHFLHAIYHFKAQEVKNPTLQTVYDLELKRGRYGFRKTTAPELSRFPFSLYYFLFLGSQTTSEDVFSEDERLKFWFLGVMKAR</sequence>
<dbReference type="Pfam" id="PF13650">
    <property type="entry name" value="Asp_protease_2"/>
    <property type="match status" value="1"/>
</dbReference>
<feature type="region of interest" description="Disordered" evidence="2">
    <location>
        <begin position="1113"/>
        <end position="1158"/>
    </location>
</feature>
<dbReference type="CDD" id="cd00303">
    <property type="entry name" value="retropepsin_like"/>
    <property type="match status" value="1"/>
</dbReference>
<evidence type="ECO:0000259" key="4">
    <source>
        <dbReference type="PROSITE" id="PS50994"/>
    </source>
</evidence>
<feature type="coiled-coil region" evidence="1">
    <location>
        <begin position="718"/>
        <end position="752"/>
    </location>
</feature>
<dbReference type="SUPFAM" id="SSF53098">
    <property type="entry name" value="Ribonuclease H-like"/>
    <property type="match status" value="1"/>
</dbReference>
<feature type="compositionally biased region" description="Pro residues" evidence="2">
    <location>
        <begin position="1143"/>
        <end position="1155"/>
    </location>
</feature>
<accession>A0A438GC10</accession>
<organism evidence="5 6">
    <name type="scientific">Vitis vinifera</name>
    <name type="common">Grape</name>
    <dbReference type="NCBI Taxonomy" id="29760"/>
    <lineage>
        <taxon>Eukaryota</taxon>
        <taxon>Viridiplantae</taxon>
        <taxon>Streptophyta</taxon>
        <taxon>Embryophyta</taxon>
        <taxon>Tracheophyta</taxon>
        <taxon>Spermatophyta</taxon>
        <taxon>Magnoliopsida</taxon>
        <taxon>eudicotyledons</taxon>
        <taxon>Gunneridae</taxon>
        <taxon>Pentapetalae</taxon>
        <taxon>rosids</taxon>
        <taxon>Vitales</taxon>
        <taxon>Vitaceae</taxon>
        <taxon>Viteae</taxon>
        <taxon>Vitis</taxon>
    </lineage>
</organism>
<feature type="domain" description="Integrase catalytic" evidence="4">
    <location>
        <begin position="568"/>
        <end position="665"/>
    </location>
</feature>
<dbReference type="SUPFAM" id="SSF56672">
    <property type="entry name" value="DNA/RNA polymerases"/>
    <property type="match status" value="1"/>
</dbReference>
<dbReference type="PANTHER" id="PTHR33067">
    <property type="entry name" value="RNA-DIRECTED DNA POLYMERASE-RELATED"/>
    <property type="match status" value="1"/>
</dbReference>
<dbReference type="Pfam" id="PF00665">
    <property type="entry name" value="rve"/>
    <property type="match status" value="1"/>
</dbReference>
<keyword evidence="3" id="KW-0812">Transmembrane</keyword>
<evidence type="ECO:0000256" key="1">
    <source>
        <dbReference type="SAM" id="Coils"/>
    </source>
</evidence>
<dbReference type="Gene3D" id="3.30.420.10">
    <property type="entry name" value="Ribonuclease H-like superfamily/Ribonuclease H"/>
    <property type="match status" value="1"/>
</dbReference>
<dbReference type="InterPro" id="IPR036397">
    <property type="entry name" value="RNaseH_sf"/>
</dbReference>
<evidence type="ECO:0000256" key="2">
    <source>
        <dbReference type="SAM" id="MobiDB-lite"/>
    </source>
</evidence>
<dbReference type="InterPro" id="IPR043502">
    <property type="entry name" value="DNA/RNA_pol_sf"/>
</dbReference>
<reference evidence="5 6" key="1">
    <citation type="journal article" date="2018" name="PLoS Genet.">
        <title>Population sequencing reveals clonal diversity and ancestral inbreeding in the grapevine cultivar Chardonnay.</title>
        <authorList>
            <person name="Roach M.J."/>
            <person name="Johnson D.L."/>
            <person name="Bohlmann J."/>
            <person name="van Vuuren H.J."/>
            <person name="Jones S.J."/>
            <person name="Pretorius I.S."/>
            <person name="Schmidt S.A."/>
            <person name="Borneman A.R."/>
        </authorList>
    </citation>
    <scope>NUCLEOTIDE SEQUENCE [LARGE SCALE GENOMIC DNA]</scope>
    <source>
        <strain evidence="6">cv. Chardonnay</strain>
        <tissue evidence="5">Leaf</tissue>
    </source>
</reference>
<feature type="compositionally biased region" description="Pro residues" evidence="2">
    <location>
        <begin position="1120"/>
        <end position="1133"/>
    </location>
</feature>
<dbReference type="PANTHER" id="PTHR33067:SF32">
    <property type="entry name" value="ASPARTIC PEPTIDASE DDI1-TYPE DOMAIN-CONTAINING PROTEIN"/>
    <property type="match status" value="1"/>
</dbReference>
<dbReference type="GO" id="GO:0015074">
    <property type="term" value="P:DNA integration"/>
    <property type="evidence" value="ECO:0007669"/>
    <property type="project" value="InterPro"/>
</dbReference>
<evidence type="ECO:0000313" key="5">
    <source>
        <dbReference type="EMBL" id="RVW69721.1"/>
    </source>
</evidence>
<dbReference type="EMBL" id="QGNW01000485">
    <property type="protein sequence ID" value="RVW69721.1"/>
    <property type="molecule type" value="Genomic_DNA"/>
</dbReference>
<dbReference type="Gene3D" id="3.30.70.270">
    <property type="match status" value="1"/>
</dbReference>
<dbReference type="GO" id="GO:0003676">
    <property type="term" value="F:nucleic acid binding"/>
    <property type="evidence" value="ECO:0007669"/>
    <property type="project" value="InterPro"/>
</dbReference>
<feature type="compositionally biased region" description="Basic and acidic residues" evidence="2">
    <location>
        <begin position="825"/>
        <end position="834"/>
    </location>
</feature>
<dbReference type="Proteomes" id="UP000288805">
    <property type="component" value="Unassembled WGS sequence"/>
</dbReference>
<gene>
    <name evidence="5" type="ORF">CK203_060606</name>
</gene>
<keyword evidence="3" id="KW-0472">Membrane</keyword>
<dbReference type="PROSITE" id="PS50994">
    <property type="entry name" value="INTEGRASE"/>
    <property type="match status" value="1"/>
</dbReference>
<protein>
    <recommendedName>
        <fullName evidence="4">Integrase catalytic domain-containing protein</fullName>
    </recommendedName>
</protein>
<feature type="transmembrane region" description="Helical" evidence="3">
    <location>
        <begin position="1209"/>
        <end position="1229"/>
    </location>
</feature>
<dbReference type="Gene3D" id="2.40.70.10">
    <property type="entry name" value="Acid Proteases"/>
    <property type="match status" value="1"/>
</dbReference>
<feature type="region of interest" description="Disordered" evidence="2">
    <location>
        <begin position="1"/>
        <end position="32"/>
    </location>
</feature>
<evidence type="ECO:0000256" key="3">
    <source>
        <dbReference type="SAM" id="Phobius"/>
    </source>
</evidence>
<dbReference type="SUPFAM" id="SSF50630">
    <property type="entry name" value="Acid proteases"/>
    <property type="match status" value="1"/>
</dbReference>
<dbReference type="InterPro" id="IPR001584">
    <property type="entry name" value="Integrase_cat-core"/>
</dbReference>
<keyword evidence="3" id="KW-1133">Transmembrane helix</keyword>
<name>A0A438GC10_VITVI</name>
<dbReference type="InterPro" id="IPR043128">
    <property type="entry name" value="Rev_trsase/Diguanyl_cyclase"/>
</dbReference>
<dbReference type="InterPro" id="IPR012337">
    <property type="entry name" value="RNaseH-like_sf"/>
</dbReference>
<evidence type="ECO:0000313" key="6">
    <source>
        <dbReference type="Proteomes" id="UP000288805"/>
    </source>
</evidence>
<feature type="region of interest" description="Disordered" evidence="2">
    <location>
        <begin position="335"/>
        <end position="357"/>
    </location>
</feature>